<reference evidence="23 24" key="1">
    <citation type="journal article" date="2016" name="Mol. Biol. Evol.">
        <title>Comparative Genomics of Early-Diverging Mushroom-Forming Fungi Provides Insights into the Origins of Lignocellulose Decay Capabilities.</title>
        <authorList>
            <person name="Nagy L.G."/>
            <person name="Riley R."/>
            <person name="Tritt A."/>
            <person name="Adam C."/>
            <person name="Daum C."/>
            <person name="Floudas D."/>
            <person name="Sun H."/>
            <person name="Yadav J.S."/>
            <person name="Pangilinan J."/>
            <person name="Larsson K.H."/>
            <person name="Matsuura K."/>
            <person name="Barry K."/>
            <person name="Labutti K."/>
            <person name="Kuo R."/>
            <person name="Ohm R.A."/>
            <person name="Bhattacharya S.S."/>
            <person name="Shirouzu T."/>
            <person name="Yoshinaga Y."/>
            <person name="Martin F.M."/>
            <person name="Grigoriev I.V."/>
            <person name="Hibbett D.S."/>
        </authorList>
    </citation>
    <scope>NUCLEOTIDE SEQUENCE [LARGE SCALE GENOMIC DNA]</scope>
    <source>
        <strain evidence="23 24">HHB14362 ss-1</strain>
    </source>
</reference>
<dbReference type="PANTHER" id="PTHR45814">
    <property type="entry name" value="HISTONE-LYSINE N-METHYLTRANSFERASE SETD1"/>
    <property type="match status" value="1"/>
</dbReference>
<sequence>MSGKAPPKGPRALLNSLAAASVSSSPATAPTPVPTPSTSRLGAPPPTGPRSLTKGYASANNGFGRGRQHPNGQFPNATPPSQPTALGANSGKYTAKQNGWAQSGGVNGVHSQYTSHLTQANGRTDVGANKALSRSSIPVGPAALVNGRASWSQAQSLPSGPAALSGSRAPSHHAPPQPPSVSPPPPPPPADEPPPPPPPPTSTPPPPPSGSVPPPPPPPSAPPPLPDPSLPVPPPPPSSEPPSLPPDPPVPTASIPASRRPISLKLPNLHPTIIQPSQPSSEPPPLPPSRPPSPPPAPPPKARSLTPPPPPPSPPRPPSPPKLYSLPPPPPWPPARSEYPAGKDYKILYDPAVEKDHDRKWRNLIETVRVATSSSGESSSEPRIKGKVKGKEILYRYNGEIVDGEDEPVVRDPRKDLSMKRLPPQRSKRETFYEIKYEYDSNSTGPPPPTAVLVTNIYPLTPNQQIRRHFAVHGAIHSFEPQIDKANGSPLGIVFIKYATHEEAKKCLEKEHGKKLGIVGSALNANEGEMTVVFDGEGQKLKAVLKELDGRRKREIEEKKRKEREAKEAAGRALSSSTPNSAGATPMASAGRTPLNTQLWRSNQHQPSPQLQPPFRPQASSNPRSFSGSHPHNVRLQHPLPNTPSPQVTNHPDAQDPSSRSSKPNATPMAGAHPLSPSAPVRRPPASLVRARIMTAKATPMAAGYQSMTRFVPSPTPQSSSSTPLPSRGRTFHQLPARPNFLPQPSPSAGPSRSPSPISRRPGHAGRSARQRDREVVLEQLAKNGFDHVKLDGHGAQLSGAVREEDIQQFFEGFKVDKVLEDSTGWYVTFKTQDSARRAALVLSGRTLAHNSVNLLVQPPPAGRSAPAKTHWSDSELIDQATSMIMKELGLTLQKDVTDRVVGPKMRQTTTEVKTNRGSRISGEVVAAVPDSQRLKGLSFKKQKKRTVPPPEQPKELTKSREHEEDEGDAEKKAEALTHAEDESEVEEVRFKSTVAKKRRKNRKSVLGAESEDETDQPKKKRKTEVKKILAEDIESEDEEASPVVAHDRVPLRAVSEDTEASEPPQKRRRTDPSLDEELLSSVTAEAKKLSTEIKHLPDGEDDLIVPVATDLRARSVDSLLSSSPFEPRLSARLPSLPPDDDLCEDDEDMYFARLALSGGSDAPDLKPPDPDPSEPPPFRVHVTGSARTEGYYKISHAEKSAYVAQYAARSDATGTVQQEERTKQEHVVSSRSNRANARRRAQGLEEMNDLQRAIALSKGESAAADVTLKFNQLQSRKKQLRFARSHIHDWGLFAMERISKGDMVIEYVGEIIRAQVADKREKAYERQGIGSSYLFRIDEDLVVDATKKGNLGRLINHSCDPNCTARIITINGEKKIVIYAKQDIELGDEITYDYHFPIEQDKIPCLCGSVKCRGYLN</sequence>
<dbReference type="SMART" id="SM01291">
    <property type="entry name" value="N-SET"/>
    <property type="match status" value="1"/>
</dbReference>
<feature type="compositionally biased region" description="Polar residues" evidence="19">
    <location>
        <begin position="618"/>
        <end position="630"/>
    </location>
</feature>
<evidence type="ECO:0000256" key="18">
    <source>
        <dbReference type="PROSITE-ProRule" id="PRU00176"/>
    </source>
</evidence>
<keyword evidence="6" id="KW-0489">Methyltransferase</keyword>
<name>A0A165QE35_9AGAM</name>
<dbReference type="Pfam" id="PF00076">
    <property type="entry name" value="RRM_1"/>
    <property type="match status" value="1"/>
</dbReference>
<keyword evidence="8" id="KW-0949">S-adenosyl-L-methionine</keyword>
<dbReference type="GO" id="GO:0032259">
    <property type="term" value="P:methylation"/>
    <property type="evidence" value="ECO:0007669"/>
    <property type="project" value="UniProtKB-KW"/>
</dbReference>
<keyword evidence="24" id="KW-1185">Reference proteome</keyword>
<feature type="compositionally biased region" description="Polar residues" evidence="19">
    <location>
        <begin position="645"/>
        <end position="665"/>
    </location>
</feature>
<dbReference type="GO" id="GO:0005694">
    <property type="term" value="C:chromosome"/>
    <property type="evidence" value="ECO:0007669"/>
    <property type="project" value="UniProtKB-SubCell"/>
</dbReference>
<evidence type="ECO:0000256" key="19">
    <source>
        <dbReference type="SAM" id="MobiDB-lite"/>
    </source>
</evidence>
<evidence type="ECO:0000256" key="16">
    <source>
        <dbReference type="ARBA" id="ARBA00047583"/>
    </source>
</evidence>
<feature type="compositionally biased region" description="Pro residues" evidence="19">
    <location>
        <begin position="281"/>
        <end position="334"/>
    </location>
</feature>
<organism evidence="23 24">
    <name type="scientific">Neolentinus lepideus HHB14362 ss-1</name>
    <dbReference type="NCBI Taxonomy" id="1314782"/>
    <lineage>
        <taxon>Eukaryota</taxon>
        <taxon>Fungi</taxon>
        <taxon>Dikarya</taxon>
        <taxon>Basidiomycota</taxon>
        <taxon>Agaricomycotina</taxon>
        <taxon>Agaricomycetes</taxon>
        <taxon>Gloeophyllales</taxon>
        <taxon>Gloeophyllaceae</taxon>
        <taxon>Neolentinus</taxon>
    </lineage>
</organism>
<keyword evidence="12" id="KW-0804">Transcription</keyword>
<dbReference type="InterPro" id="IPR037841">
    <property type="entry name" value="SET_SETD1A/B"/>
</dbReference>
<dbReference type="GO" id="GO:0048188">
    <property type="term" value="C:Set1C/COMPASS complex"/>
    <property type="evidence" value="ECO:0007669"/>
    <property type="project" value="InterPro"/>
</dbReference>
<feature type="compositionally biased region" description="Low complexity" evidence="19">
    <location>
        <begin position="271"/>
        <end position="280"/>
    </location>
</feature>
<dbReference type="InterPro" id="IPR000504">
    <property type="entry name" value="RRM_dom"/>
</dbReference>
<comment type="subcellular location">
    <subcellularLocation>
        <location evidence="2">Chromosome</location>
    </subcellularLocation>
    <subcellularLocation>
        <location evidence="1">Nucleus</location>
    </subcellularLocation>
</comment>
<dbReference type="InParanoid" id="A0A165QE35"/>
<feature type="domain" description="RRM" evidence="20">
    <location>
        <begin position="450"/>
        <end position="530"/>
    </location>
</feature>
<dbReference type="SUPFAM" id="SSF82199">
    <property type="entry name" value="SET domain"/>
    <property type="match status" value="1"/>
</dbReference>
<evidence type="ECO:0000256" key="10">
    <source>
        <dbReference type="ARBA" id="ARBA00022884"/>
    </source>
</evidence>
<dbReference type="SMART" id="SM00508">
    <property type="entry name" value="PostSET"/>
    <property type="match status" value="1"/>
</dbReference>
<dbReference type="SMART" id="SM00360">
    <property type="entry name" value="RRM"/>
    <property type="match status" value="1"/>
</dbReference>
<feature type="compositionally biased region" description="Basic residues" evidence="19">
    <location>
        <begin position="995"/>
        <end position="1004"/>
    </location>
</feature>
<feature type="compositionally biased region" description="Low complexity" evidence="19">
    <location>
        <begin position="749"/>
        <end position="760"/>
    </location>
</feature>
<dbReference type="CDD" id="cd19169">
    <property type="entry name" value="SET_SETD1"/>
    <property type="match status" value="1"/>
</dbReference>
<feature type="region of interest" description="Disordered" evidence="19">
    <location>
        <begin position="709"/>
        <end position="773"/>
    </location>
</feature>
<dbReference type="PROSITE" id="PS50280">
    <property type="entry name" value="SET"/>
    <property type="match status" value="1"/>
</dbReference>
<dbReference type="STRING" id="1314782.A0A165QE35"/>
<dbReference type="FunFam" id="2.170.270.10:FF:000010">
    <property type="entry name" value="Histone-lysine N-methyltransferase"/>
    <property type="match status" value="1"/>
</dbReference>
<evidence type="ECO:0000256" key="2">
    <source>
        <dbReference type="ARBA" id="ARBA00004286"/>
    </source>
</evidence>
<feature type="region of interest" description="Disordered" evidence="19">
    <location>
        <begin position="1"/>
        <end position="129"/>
    </location>
</feature>
<feature type="compositionally biased region" description="Low complexity" evidence="19">
    <location>
        <begin position="674"/>
        <end position="683"/>
    </location>
</feature>
<dbReference type="InterPro" id="IPR012677">
    <property type="entry name" value="Nucleotide-bd_a/b_plait_sf"/>
</dbReference>
<dbReference type="InterPro" id="IPR001214">
    <property type="entry name" value="SET_dom"/>
</dbReference>
<dbReference type="Pfam" id="PF11767">
    <property type="entry name" value="SET_assoc"/>
    <property type="match status" value="1"/>
</dbReference>
<dbReference type="Pfam" id="PF11764">
    <property type="entry name" value="N-SET"/>
    <property type="match status" value="1"/>
</dbReference>
<comment type="catalytic activity">
    <reaction evidence="16">
        <text>N(6)-methyl-L-lysyl(4)-[histone H3] + S-adenosyl-L-methionine = N(6),N(6)-dimethyl-L-lysyl(4)-[histone H3] + S-adenosyl-L-homocysteine + H(+)</text>
        <dbReference type="Rhea" id="RHEA:60268"/>
        <dbReference type="Rhea" id="RHEA-COMP:15540"/>
        <dbReference type="Rhea" id="RHEA-COMP:15543"/>
        <dbReference type="ChEBI" id="CHEBI:15378"/>
        <dbReference type="ChEBI" id="CHEBI:57856"/>
        <dbReference type="ChEBI" id="CHEBI:59789"/>
        <dbReference type="ChEBI" id="CHEBI:61929"/>
        <dbReference type="ChEBI" id="CHEBI:61976"/>
    </reaction>
</comment>
<feature type="compositionally biased region" description="Polar residues" evidence="19">
    <location>
        <begin position="574"/>
        <end position="583"/>
    </location>
</feature>
<feature type="compositionally biased region" description="Basic and acidic residues" evidence="19">
    <location>
        <begin position="953"/>
        <end position="963"/>
    </location>
</feature>
<feature type="domain" description="Post-SET" evidence="22">
    <location>
        <begin position="1402"/>
        <end position="1418"/>
    </location>
</feature>
<dbReference type="GO" id="GO:0003723">
    <property type="term" value="F:RNA binding"/>
    <property type="evidence" value="ECO:0007669"/>
    <property type="project" value="UniProtKB-UniRule"/>
</dbReference>
<dbReference type="PROSITE" id="PS50102">
    <property type="entry name" value="RRM"/>
    <property type="match status" value="1"/>
</dbReference>
<evidence type="ECO:0000256" key="11">
    <source>
        <dbReference type="ARBA" id="ARBA00023015"/>
    </source>
</evidence>
<keyword evidence="5" id="KW-0158">Chromosome</keyword>
<evidence type="ECO:0000259" key="21">
    <source>
        <dbReference type="PROSITE" id="PS50280"/>
    </source>
</evidence>
<evidence type="ECO:0000259" key="20">
    <source>
        <dbReference type="PROSITE" id="PS50102"/>
    </source>
</evidence>
<comment type="catalytic activity">
    <reaction evidence="15">
        <text>L-lysyl(4)-[histone H3] + 3 S-adenosyl-L-methionine = N(6),N(6),N(6)-trimethyl-L-lysyl(4)-[histone H3] + 3 S-adenosyl-L-homocysteine + 3 H(+)</text>
        <dbReference type="Rhea" id="RHEA:60260"/>
        <dbReference type="Rhea" id="RHEA-COMP:15537"/>
        <dbReference type="Rhea" id="RHEA-COMP:15547"/>
        <dbReference type="ChEBI" id="CHEBI:15378"/>
        <dbReference type="ChEBI" id="CHEBI:29969"/>
        <dbReference type="ChEBI" id="CHEBI:57856"/>
        <dbReference type="ChEBI" id="CHEBI:59789"/>
        <dbReference type="ChEBI" id="CHEBI:61961"/>
        <dbReference type="EC" id="2.1.1.354"/>
    </reaction>
</comment>
<evidence type="ECO:0000256" key="5">
    <source>
        <dbReference type="ARBA" id="ARBA00022454"/>
    </source>
</evidence>
<evidence type="ECO:0000256" key="13">
    <source>
        <dbReference type="ARBA" id="ARBA00023242"/>
    </source>
</evidence>
<evidence type="ECO:0000256" key="4">
    <source>
        <dbReference type="ARBA" id="ARBA00015839"/>
    </source>
</evidence>
<dbReference type="SMART" id="SM00317">
    <property type="entry name" value="SET"/>
    <property type="match status" value="1"/>
</dbReference>
<dbReference type="CDD" id="cd00590">
    <property type="entry name" value="RRM_SF"/>
    <property type="match status" value="2"/>
</dbReference>
<feature type="compositionally biased region" description="Low complexity" evidence="19">
    <location>
        <begin position="18"/>
        <end position="28"/>
    </location>
</feature>
<dbReference type="InterPro" id="IPR024636">
    <property type="entry name" value="SET_assoc"/>
</dbReference>
<evidence type="ECO:0000256" key="14">
    <source>
        <dbReference type="ARBA" id="ARBA00030093"/>
    </source>
</evidence>
<feature type="compositionally biased region" description="Basic and acidic residues" evidence="19">
    <location>
        <begin position="970"/>
        <end position="991"/>
    </location>
</feature>
<keyword evidence="7" id="KW-0808">Transferase</keyword>
<accession>A0A165QE35</accession>
<evidence type="ECO:0000313" key="23">
    <source>
        <dbReference type="EMBL" id="KZT22302.1"/>
    </source>
</evidence>
<feature type="region of interest" description="Disordered" evidence="19">
    <location>
        <begin position="149"/>
        <end position="341"/>
    </location>
</feature>
<feature type="compositionally biased region" description="Polar residues" evidence="19">
    <location>
        <begin position="149"/>
        <end position="158"/>
    </location>
</feature>
<proteinExistence type="predicted"/>
<dbReference type="SUPFAM" id="SSF54928">
    <property type="entry name" value="RNA-binding domain, RBD"/>
    <property type="match status" value="1"/>
</dbReference>
<evidence type="ECO:0000313" key="24">
    <source>
        <dbReference type="Proteomes" id="UP000076761"/>
    </source>
</evidence>
<dbReference type="InterPro" id="IPR003616">
    <property type="entry name" value="Post-SET_dom"/>
</dbReference>
<dbReference type="InterPro" id="IPR046341">
    <property type="entry name" value="SET_dom_sf"/>
</dbReference>
<dbReference type="PROSITE" id="PS50868">
    <property type="entry name" value="POST_SET"/>
    <property type="match status" value="1"/>
</dbReference>
<dbReference type="Gene3D" id="3.30.70.330">
    <property type="match status" value="1"/>
</dbReference>
<dbReference type="GO" id="GO:0140999">
    <property type="term" value="F:histone H3K4 trimethyltransferase activity"/>
    <property type="evidence" value="ECO:0007669"/>
    <property type="project" value="UniProtKB-EC"/>
</dbReference>
<comment type="catalytic activity">
    <reaction evidence="17">
        <text>N(6),N(6)-dimethyl-L-lysyl(4)-[histone H3] + S-adenosyl-L-methionine = N(6),N(6),N(6)-trimethyl-L-lysyl(4)-[histone H3] + S-adenosyl-L-homocysteine + H(+)</text>
        <dbReference type="Rhea" id="RHEA:60272"/>
        <dbReference type="Rhea" id="RHEA-COMP:15537"/>
        <dbReference type="Rhea" id="RHEA-COMP:15540"/>
        <dbReference type="ChEBI" id="CHEBI:15378"/>
        <dbReference type="ChEBI" id="CHEBI:57856"/>
        <dbReference type="ChEBI" id="CHEBI:59789"/>
        <dbReference type="ChEBI" id="CHEBI:61961"/>
        <dbReference type="ChEBI" id="CHEBI:61976"/>
    </reaction>
</comment>
<evidence type="ECO:0000256" key="12">
    <source>
        <dbReference type="ARBA" id="ARBA00023163"/>
    </source>
</evidence>
<protein>
    <recommendedName>
        <fullName evidence="4">Histone-lysine N-methyltransferase, H3 lysine-4 specific</fullName>
        <ecNumber evidence="3">2.1.1.354</ecNumber>
    </recommendedName>
    <alternativeName>
        <fullName evidence="14">SET domain-containing protein 1</fullName>
    </alternativeName>
</protein>
<feature type="region of interest" description="Disordered" evidence="19">
    <location>
        <begin position="555"/>
        <end position="683"/>
    </location>
</feature>
<feature type="compositionally biased region" description="Polar residues" evidence="19">
    <location>
        <begin position="91"/>
        <end position="101"/>
    </location>
</feature>
<evidence type="ECO:0000256" key="1">
    <source>
        <dbReference type="ARBA" id="ARBA00004123"/>
    </source>
</evidence>
<dbReference type="InterPro" id="IPR035979">
    <property type="entry name" value="RBD_domain_sf"/>
</dbReference>
<dbReference type="OrthoDB" id="308383at2759"/>
<gene>
    <name evidence="23" type="ORF">NEOLEDRAFT_1181040</name>
</gene>
<feature type="compositionally biased region" description="Polar residues" evidence="19">
    <location>
        <begin position="109"/>
        <end position="122"/>
    </location>
</feature>
<keyword evidence="11" id="KW-0805">Transcription regulation</keyword>
<evidence type="ECO:0000256" key="15">
    <source>
        <dbReference type="ARBA" id="ARBA00047571"/>
    </source>
</evidence>
<feature type="region of interest" description="Disordered" evidence="19">
    <location>
        <begin position="1215"/>
        <end position="1241"/>
    </location>
</feature>
<feature type="compositionally biased region" description="Low complexity" evidence="19">
    <location>
        <begin position="717"/>
        <end position="727"/>
    </location>
</feature>
<dbReference type="InterPro" id="IPR044570">
    <property type="entry name" value="Set1-like"/>
</dbReference>
<evidence type="ECO:0000256" key="9">
    <source>
        <dbReference type="ARBA" id="ARBA00022853"/>
    </source>
</evidence>
<feature type="compositionally biased region" description="Pro residues" evidence="19">
    <location>
        <begin position="173"/>
        <end position="251"/>
    </location>
</feature>
<feature type="region of interest" description="Disordered" evidence="19">
    <location>
        <begin position="1120"/>
        <end position="1145"/>
    </location>
</feature>
<feature type="region of interest" description="Disordered" evidence="19">
    <location>
        <begin position="936"/>
        <end position="1079"/>
    </location>
</feature>
<feature type="compositionally biased region" description="Acidic residues" evidence="19">
    <location>
        <begin position="1032"/>
        <end position="1041"/>
    </location>
</feature>
<dbReference type="Proteomes" id="UP000076761">
    <property type="component" value="Unassembled WGS sequence"/>
</dbReference>
<evidence type="ECO:0000256" key="7">
    <source>
        <dbReference type="ARBA" id="ARBA00022679"/>
    </source>
</evidence>
<keyword evidence="10 18" id="KW-0694">RNA-binding</keyword>
<keyword evidence="13" id="KW-0539">Nucleus</keyword>
<keyword evidence="9" id="KW-0156">Chromatin regulator</keyword>
<dbReference type="PANTHER" id="PTHR45814:SF2">
    <property type="entry name" value="HISTONE-LYSINE N-METHYLTRANSFERASE SETD1"/>
    <property type="match status" value="1"/>
</dbReference>
<dbReference type="FunCoup" id="A0A165QE35">
    <property type="interactions" value="63"/>
</dbReference>
<dbReference type="EMBL" id="KV425597">
    <property type="protein sequence ID" value="KZT22302.1"/>
    <property type="molecule type" value="Genomic_DNA"/>
</dbReference>
<feature type="compositionally biased region" description="Polar residues" evidence="19">
    <location>
        <begin position="594"/>
        <end position="609"/>
    </location>
</feature>
<evidence type="ECO:0000256" key="17">
    <source>
        <dbReference type="ARBA" id="ARBA00049129"/>
    </source>
</evidence>
<evidence type="ECO:0000256" key="8">
    <source>
        <dbReference type="ARBA" id="ARBA00022691"/>
    </source>
</evidence>
<feature type="domain" description="SET" evidence="21">
    <location>
        <begin position="1279"/>
        <end position="1396"/>
    </location>
</feature>
<feature type="compositionally biased region" description="Basic and acidic residues" evidence="19">
    <location>
        <begin position="555"/>
        <end position="570"/>
    </location>
</feature>
<evidence type="ECO:0000256" key="6">
    <source>
        <dbReference type="ARBA" id="ARBA00022603"/>
    </source>
</evidence>
<dbReference type="Pfam" id="PF00856">
    <property type="entry name" value="SET"/>
    <property type="match status" value="1"/>
</dbReference>
<evidence type="ECO:0000259" key="22">
    <source>
        <dbReference type="PROSITE" id="PS50868"/>
    </source>
</evidence>
<evidence type="ECO:0000256" key="3">
    <source>
        <dbReference type="ARBA" id="ARBA00012182"/>
    </source>
</evidence>
<dbReference type="Gene3D" id="2.170.270.10">
    <property type="entry name" value="SET domain"/>
    <property type="match status" value="1"/>
</dbReference>
<feature type="compositionally biased region" description="Basic and acidic residues" evidence="19">
    <location>
        <begin position="1219"/>
        <end position="1229"/>
    </location>
</feature>
<dbReference type="InterPro" id="IPR024657">
    <property type="entry name" value="COMPASS_Set1_N-SET"/>
</dbReference>
<feature type="region of interest" description="Disordered" evidence="19">
    <location>
        <begin position="1158"/>
        <end position="1179"/>
    </location>
</feature>
<dbReference type="EC" id="2.1.1.354" evidence="3"/>